<keyword evidence="3" id="KW-0804">Transcription</keyword>
<dbReference type="InterPro" id="IPR001347">
    <property type="entry name" value="SIS_dom"/>
</dbReference>
<evidence type="ECO:0000256" key="2">
    <source>
        <dbReference type="ARBA" id="ARBA00023125"/>
    </source>
</evidence>
<reference evidence="6 7" key="1">
    <citation type="journal article" date="2015" name="Genome Announc.">
        <title>Expanding the biotechnology potential of lactobacilli through comparative genomics of 213 strains and associated genera.</title>
        <authorList>
            <person name="Sun Z."/>
            <person name="Harris H.M."/>
            <person name="McCann A."/>
            <person name="Guo C."/>
            <person name="Argimon S."/>
            <person name="Zhang W."/>
            <person name="Yang X."/>
            <person name="Jeffery I.B."/>
            <person name="Cooney J.C."/>
            <person name="Kagawa T.F."/>
            <person name="Liu W."/>
            <person name="Song Y."/>
            <person name="Salvetti E."/>
            <person name="Wrobel A."/>
            <person name="Rasinkangas P."/>
            <person name="Parkhill J."/>
            <person name="Rea M.C."/>
            <person name="O'Sullivan O."/>
            <person name="Ritari J."/>
            <person name="Douillard F.P."/>
            <person name="Paul Ross R."/>
            <person name="Yang R."/>
            <person name="Briner A.E."/>
            <person name="Felis G.E."/>
            <person name="de Vos W.M."/>
            <person name="Barrangou R."/>
            <person name="Klaenhammer T.R."/>
            <person name="Caufield P.W."/>
            <person name="Cui Y."/>
            <person name="Zhang H."/>
            <person name="O'Toole P.W."/>
        </authorList>
    </citation>
    <scope>NUCLEOTIDE SEQUENCE [LARGE SCALE GENOMIC DNA]</scope>
    <source>
        <strain evidence="6 7">DSM 16698</strain>
    </source>
</reference>
<evidence type="ECO:0000313" key="7">
    <source>
        <dbReference type="Proteomes" id="UP000051529"/>
    </source>
</evidence>
<evidence type="ECO:0000256" key="3">
    <source>
        <dbReference type="ARBA" id="ARBA00023163"/>
    </source>
</evidence>
<evidence type="ECO:0000313" key="6">
    <source>
        <dbReference type="EMBL" id="KRN89663.1"/>
    </source>
</evidence>
<sequence length="285" mass="32036">MDIKNRILERYSLLKKSSRIIADTVMDNPNQFLTKSAKELGEYTNTSAASIIRFCKQLGYKGLKEFQIDLAKSVVVDKKAPKSIDMIVKKDDSTDEVMTKLRVSLTQNLEDVSKTIDIKELNKAISLIGNAHSIYLEGIGASSFSAKDLFYKLIRSGRTIFYNDDIHIALERSYYSTAQDVMICFSYSGLTKEILLAVKQARKNGTPVIAVTRKATSPLSKLADVKLLLPKNELLLRVGAINSTFAEMFISNLLYLCTITNDLPKVKKEMEETSKLLSELKERND</sequence>
<dbReference type="GO" id="GO:0003677">
    <property type="term" value="F:DNA binding"/>
    <property type="evidence" value="ECO:0007669"/>
    <property type="project" value="UniProtKB-KW"/>
</dbReference>
<evidence type="ECO:0000256" key="1">
    <source>
        <dbReference type="ARBA" id="ARBA00023015"/>
    </source>
</evidence>
<gene>
    <name evidence="6" type="ORF">IV44_GL000837</name>
</gene>
<keyword evidence="1" id="KW-0805">Transcription regulation</keyword>
<dbReference type="Proteomes" id="UP000051529">
    <property type="component" value="Unassembled WGS sequence"/>
</dbReference>
<dbReference type="PANTHER" id="PTHR30514:SF1">
    <property type="entry name" value="HTH-TYPE TRANSCRIPTIONAL REGULATOR HEXR-RELATED"/>
    <property type="match status" value="1"/>
</dbReference>
<dbReference type="InterPro" id="IPR000281">
    <property type="entry name" value="HTH_RpiR"/>
</dbReference>
<dbReference type="AlphaFoldDB" id="A0A0R2KJY0"/>
<dbReference type="PROSITE" id="PS51071">
    <property type="entry name" value="HTH_RPIR"/>
    <property type="match status" value="1"/>
</dbReference>
<dbReference type="SUPFAM" id="SSF53697">
    <property type="entry name" value="SIS domain"/>
    <property type="match status" value="1"/>
</dbReference>
<keyword evidence="2" id="KW-0238">DNA-binding</keyword>
<evidence type="ECO:0000259" key="4">
    <source>
        <dbReference type="PROSITE" id="PS51071"/>
    </source>
</evidence>
<dbReference type="Pfam" id="PF01418">
    <property type="entry name" value="HTH_6"/>
    <property type="match status" value="1"/>
</dbReference>
<dbReference type="RefSeq" id="WP_056985588.1">
    <property type="nucleotide sequence ID" value="NZ_JQBQ01000028.1"/>
</dbReference>
<proteinExistence type="predicted"/>
<organism evidence="6 7">
    <name type="scientific">Lactobacillus amylovorus subsp. animalium DSM 16698</name>
    <dbReference type="NCBI Taxonomy" id="695563"/>
    <lineage>
        <taxon>Bacteria</taxon>
        <taxon>Bacillati</taxon>
        <taxon>Bacillota</taxon>
        <taxon>Bacilli</taxon>
        <taxon>Lactobacillales</taxon>
        <taxon>Lactobacillaceae</taxon>
        <taxon>Lactobacillus</taxon>
        <taxon>Lactobacillus amylovorus subsp. animalium</taxon>
    </lineage>
</organism>
<protein>
    <submittedName>
        <fullName evidence="6">Transcriptional regulator</fullName>
    </submittedName>
</protein>
<feature type="domain" description="SIS" evidence="5">
    <location>
        <begin position="124"/>
        <end position="264"/>
    </location>
</feature>
<dbReference type="CDD" id="cd05013">
    <property type="entry name" value="SIS_RpiR"/>
    <property type="match status" value="1"/>
</dbReference>
<name>A0A0R2KJY0_LACAM</name>
<dbReference type="GO" id="GO:0003700">
    <property type="term" value="F:DNA-binding transcription factor activity"/>
    <property type="evidence" value="ECO:0007669"/>
    <property type="project" value="InterPro"/>
</dbReference>
<dbReference type="InterPro" id="IPR047640">
    <property type="entry name" value="RpiR-like"/>
</dbReference>
<dbReference type="PANTHER" id="PTHR30514">
    <property type="entry name" value="GLUCOKINASE"/>
    <property type="match status" value="1"/>
</dbReference>
<dbReference type="InterPro" id="IPR035472">
    <property type="entry name" value="RpiR-like_SIS"/>
</dbReference>
<dbReference type="InterPro" id="IPR036388">
    <property type="entry name" value="WH-like_DNA-bd_sf"/>
</dbReference>
<dbReference type="SUPFAM" id="SSF46689">
    <property type="entry name" value="Homeodomain-like"/>
    <property type="match status" value="1"/>
</dbReference>
<dbReference type="Pfam" id="PF01380">
    <property type="entry name" value="SIS"/>
    <property type="match status" value="1"/>
</dbReference>
<dbReference type="PATRIC" id="fig|695563.3.peg.888"/>
<accession>A0A0R2KJY0</accession>
<dbReference type="Gene3D" id="3.40.50.10490">
    <property type="entry name" value="Glucose-6-phosphate isomerase like protein, domain 1"/>
    <property type="match status" value="1"/>
</dbReference>
<feature type="domain" description="HTH rpiR-type" evidence="4">
    <location>
        <begin position="1"/>
        <end position="77"/>
    </location>
</feature>
<dbReference type="InterPro" id="IPR046348">
    <property type="entry name" value="SIS_dom_sf"/>
</dbReference>
<evidence type="ECO:0000259" key="5">
    <source>
        <dbReference type="PROSITE" id="PS51464"/>
    </source>
</evidence>
<dbReference type="Gene3D" id="1.10.10.10">
    <property type="entry name" value="Winged helix-like DNA-binding domain superfamily/Winged helix DNA-binding domain"/>
    <property type="match status" value="1"/>
</dbReference>
<comment type="caution">
    <text evidence="6">The sequence shown here is derived from an EMBL/GenBank/DDBJ whole genome shotgun (WGS) entry which is preliminary data.</text>
</comment>
<dbReference type="InterPro" id="IPR009057">
    <property type="entry name" value="Homeodomain-like_sf"/>
</dbReference>
<dbReference type="EMBL" id="JQBQ01000028">
    <property type="protein sequence ID" value="KRN89663.1"/>
    <property type="molecule type" value="Genomic_DNA"/>
</dbReference>
<dbReference type="GO" id="GO:0097367">
    <property type="term" value="F:carbohydrate derivative binding"/>
    <property type="evidence" value="ECO:0007669"/>
    <property type="project" value="InterPro"/>
</dbReference>
<dbReference type="PROSITE" id="PS51464">
    <property type="entry name" value="SIS"/>
    <property type="match status" value="1"/>
</dbReference>
<dbReference type="GO" id="GO:1901135">
    <property type="term" value="P:carbohydrate derivative metabolic process"/>
    <property type="evidence" value="ECO:0007669"/>
    <property type="project" value="InterPro"/>
</dbReference>